<dbReference type="SUPFAM" id="SSF161111">
    <property type="entry name" value="Cation efflux protein transmembrane domain-like"/>
    <property type="match status" value="1"/>
</dbReference>
<dbReference type="InterPro" id="IPR050291">
    <property type="entry name" value="CDF_Transporter"/>
</dbReference>
<proteinExistence type="inferred from homology"/>
<dbReference type="Proteomes" id="UP000516361">
    <property type="component" value="Chromosome"/>
</dbReference>
<evidence type="ECO:0000256" key="3">
    <source>
        <dbReference type="ARBA" id="ARBA00022448"/>
    </source>
</evidence>
<dbReference type="Pfam" id="PF01545">
    <property type="entry name" value="Cation_efflux"/>
    <property type="match status" value="1"/>
</dbReference>
<dbReference type="RefSeq" id="WP_190614683.1">
    <property type="nucleotide sequence ID" value="NZ_AP018712.1"/>
</dbReference>
<dbReference type="SUPFAM" id="SSF160240">
    <property type="entry name" value="Cation efflux protein cytoplasmic domain-like"/>
    <property type="match status" value="1"/>
</dbReference>
<protein>
    <submittedName>
        <fullName evidence="10">Cation diffusion facilitator transporter</fullName>
    </submittedName>
</protein>
<name>A0A7G1GA03_9BACT</name>
<dbReference type="NCBIfam" id="TIGR01297">
    <property type="entry name" value="CDF"/>
    <property type="match status" value="1"/>
</dbReference>
<dbReference type="GO" id="GO:0008324">
    <property type="term" value="F:monoatomic cation transmembrane transporter activity"/>
    <property type="evidence" value="ECO:0007669"/>
    <property type="project" value="InterPro"/>
</dbReference>
<evidence type="ECO:0000313" key="11">
    <source>
        <dbReference type="Proteomes" id="UP000516361"/>
    </source>
</evidence>
<keyword evidence="6 7" id="KW-0472">Membrane</keyword>
<dbReference type="AlphaFoldDB" id="A0A7G1GA03"/>
<dbReference type="FunFam" id="1.20.1510.10:FF:000006">
    <property type="entry name" value="Divalent cation efflux transporter"/>
    <property type="match status" value="1"/>
</dbReference>
<dbReference type="PANTHER" id="PTHR43840:SF50">
    <property type="entry name" value="MANGANESE EFFLUX SYSTEM PROTEIN MNES"/>
    <property type="match status" value="1"/>
</dbReference>
<evidence type="ECO:0000313" key="10">
    <source>
        <dbReference type="EMBL" id="BBE31863.1"/>
    </source>
</evidence>
<comment type="similarity">
    <text evidence="2">Belongs to the cation diffusion facilitator (CDF) transporter (TC 2.A.4) family.</text>
</comment>
<evidence type="ECO:0000256" key="1">
    <source>
        <dbReference type="ARBA" id="ARBA00004141"/>
    </source>
</evidence>
<evidence type="ECO:0000259" key="8">
    <source>
        <dbReference type="Pfam" id="PF01545"/>
    </source>
</evidence>
<dbReference type="FunCoup" id="A0A7G1GA03">
    <property type="interactions" value="297"/>
</dbReference>
<evidence type="ECO:0000256" key="5">
    <source>
        <dbReference type="ARBA" id="ARBA00022989"/>
    </source>
</evidence>
<dbReference type="InterPro" id="IPR027469">
    <property type="entry name" value="Cation_efflux_TMD_sf"/>
</dbReference>
<evidence type="ECO:0000256" key="6">
    <source>
        <dbReference type="ARBA" id="ARBA00023136"/>
    </source>
</evidence>
<reference evidence="10 11" key="1">
    <citation type="submission" date="2018-06" db="EMBL/GenBank/DDBJ databases">
        <title>Genome sequencing of Oceanotoga sp. sy52.</title>
        <authorList>
            <person name="Mori K."/>
        </authorList>
    </citation>
    <scope>NUCLEOTIDE SEQUENCE [LARGE SCALE GENOMIC DNA]</scope>
    <source>
        <strain evidence="11">sy52</strain>
    </source>
</reference>
<dbReference type="InterPro" id="IPR058533">
    <property type="entry name" value="Cation_efflux_TM"/>
</dbReference>
<dbReference type="InterPro" id="IPR027470">
    <property type="entry name" value="Cation_efflux_CTD"/>
</dbReference>
<comment type="subcellular location">
    <subcellularLocation>
        <location evidence="1">Membrane</location>
        <topology evidence="1">Multi-pass membrane protein</topology>
    </subcellularLocation>
</comment>
<gene>
    <name evidence="10" type="ORF">OSSY52_20040</name>
</gene>
<keyword evidence="3" id="KW-0813">Transport</keyword>
<dbReference type="Gene3D" id="3.30.70.1350">
    <property type="entry name" value="Cation efflux protein, cytoplasmic domain"/>
    <property type="match status" value="1"/>
</dbReference>
<organism evidence="10 11">
    <name type="scientific">Tepiditoga spiralis</name>
    <dbReference type="NCBI Taxonomy" id="2108365"/>
    <lineage>
        <taxon>Bacteria</taxon>
        <taxon>Thermotogati</taxon>
        <taxon>Thermotogota</taxon>
        <taxon>Thermotogae</taxon>
        <taxon>Petrotogales</taxon>
        <taxon>Petrotogaceae</taxon>
        <taxon>Tepiditoga</taxon>
    </lineage>
</organism>
<evidence type="ECO:0000259" key="9">
    <source>
        <dbReference type="Pfam" id="PF16916"/>
    </source>
</evidence>
<accession>A0A7G1GA03</accession>
<sequence length="320" mass="35940">MNDDNRNKLVNRAAYAGIIGNTFLAILKLFIGIFTGSLAILADGIDTTTDIATSFLTLIAAKISNKPPDKSHPYGHEKIETIITKLLSLVIIFAGYNLLIKSIKNIITPEFKINNLILVLITASISVIIKYFLFKYKLKIGKKINSPSSIADAMNMKNDVLISLSVLIGITIYYFTGIKILDPIIALLVSLMIFKVGFETFFEASNDLMDGSKNLGKIYLDIVNVVDKYEDIKNPHKIRVRKSGFVFFVDMHLEINGEKTINEAHSIIMKIEKEIKQLNVYIKDITIHVEPIGNNEKECFGYDENLIKRTFGNEEENNGI</sequence>
<evidence type="ECO:0000256" key="7">
    <source>
        <dbReference type="SAM" id="Phobius"/>
    </source>
</evidence>
<feature type="domain" description="Cation efflux protein transmembrane" evidence="8">
    <location>
        <begin position="16"/>
        <end position="209"/>
    </location>
</feature>
<evidence type="ECO:0000256" key="2">
    <source>
        <dbReference type="ARBA" id="ARBA00008114"/>
    </source>
</evidence>
<keyword evidence="5 7" id="KW-1133">Transmembrane helix</keyword>
<dbReference type="GO" id="GO:0016020">
    <property type="term" value="C:membrane"/>
    <property type="evidence" value="ECO:0007669"/>
    <property type="project" value="UniProtKB-SubCell"/>
</dbReference>
<dbReference type="Gene3D" id="1.20.1510.10">
    <property type="entry name" value="Cation efflux protein transmembrane domain"/>
    <property type="match status" value="1"/>
</dbReference>
<feature type="transmembrane region" description="Helical" evidence="7">
    <location>
        <begin position="112"/>
        <end position="133"/>
    </location>
</feature>
<keyword evidence="11" id="KW-1185">Reference proteome</keyword>
<dbReference type="Pfam" id="PF16916">
    <property type="entry name" value="ZT_dimer"/>
    <property type="match status" value="1"/>
</dbReference>
<feature type="transmembrane region" description="Helical" evidence="7">
    <location>
        <begin position="82"/>
        <end position="100"/>
    </location>
</feature>
<feature type="transmembrane region" description="Helical" evidence="7">
    <location>
        <begin position="184"/>
        <end position="202"/>
    </location>
</feature>
<dbReference type="KEGG" id="ocy:OSSY52_20040"/>
<dbReference type="InParanoid" id="A0A7G1GA03"/>
<dbReference type="InterPro" id="IPR036837">
    <property type="entry name" value="Cation_efflux_CTD_sf"/>
</dbReference>
<dbReference type="PANTHER" id="PTHR43840">
    <property type="entry name" value="MITOCHONDRIAL METAL TRANSPORTER 1-RELATED"/>
    <property type="match status" value="1"/>
</dbReference>
<feature type="transmembrane region" description="Helical" evidence="7">
    <location>
        <begin position="12"/>
        <end position="34"/>
    </location>
</feature>
<dbReference type="InterPro" id="IPR002524">
    <property type="entry name" value="Cation_efflux"/>
</dbReference>
<feature type="domain" description="Cation efflux protein cytoplasmic" evidence="9">
    <location>
        <begin position="219"/>
        <end position="291"/>
    </location>
</feature>
<evidence type="ECO:0000256" key="4">
    <source>
        <dbReference type="ARBA" id="ARBA00022692"/>
    </source>
</evidence>
<dbReference type="EMBL" id="AP018712">
    <property type="protein sequence ID" value="BBE31863.1"/>
    <property type="molecule type" value="Genomic_DNA"/>
</dbReference>
<keyword evidence="4 7" id="KW-0812">Transmembrane</keyword>
<feature type="transmembrane region" description="Helical" evidence="7">
    <location>
        <begin position="160"/>
        <end position="178"/>
    </location>
</feature>